<dbReference type="RefSeq" id="WP_141697569.1">
    <property type="nucleotide sequence ID" value="NZ_FMAE01000002.1"/>
</dbReference>
<dbReference type="Proteomes" id="UP000183174">
    <property type="component" value="Unassembled WGS sequence"/>
</dbReference>
<dbReference type="EMBL" id="FMAE01000002">
    <property type="protein sequence ID" value="SCB17750.1"/>
    <property type="molecule type" value="Genomic_DNA"/>
</dbReference>
<gene>
    <name evidence="1" type="ORF">GA0061099_1002522</name>
</gene>
<dbReference type="AlphaFoldDB" id="A0A1C3UQF1"/>
<proteinExistence type="predicted"/>
<organism evidence="1 2">
    <name type="scientific">Bradyrhizobium yuanmingense</name>
    <dbReference type="NCBI Taxonomy" id="108015"/>
    <lineage>
        <taxon>Bacteria</taxon>
        <taxon>Pseudomonadati</taxon>
        <taxon>Pseudomonadota</taxon>
        <taxon>Alphaproteobacteria</taxon>
        <taxon>Hyphomicrobiales</taxon>
        <taxon>Nitrobacteraceae</taxon>
        <taxon>Bradyrhizobium</taxon>
    </lineage>
</organism>
<accession>A0A1C3UQF1</accession>
<evidence type="ECO:0000313" key="1">
    <source>
        <dbReference type="EMBL" id="SCB17750.1"/>
    </source>
</evidence>
<evidence type="ECO:0000313" key="2">
    <source>
        <dbReference type="Proteomes" id="UP000183174"/>
    </source>
</evidence>
<name>A0A1C3UQF1_9BRAD</name>
<sequence>MSIARNACSFFLSRLRGELSRLIESTYPGYHPGPKIWLDVIVGLVETAQGYLQAIETNPADEKKLLLDAEVLGDQAYSLLSLISGADASQIPHQIVDPFQRWVAALKINNTIFFRAEHASNYELATIDCRAMAQNLNSPSAGLLKAIGAANWPMLRVTVPSQAMGMLPHFAVVAHELGHAIQDHITPDLSSFQPQFLDCIKRVTSRLAISMDCKKTF</sequence>
<protein>
    <submittedName>
        <fullName evidence="1">Uncharacterized protein</fullName>
    </submittedName>
</protein>
<reference evidence="1 2" key="1">
    <citation type="submission" date="2016-08" db="EMBL/GenBank/DDBJ databases">
        <authorList>
            <person name="Seilhamer J.J."/>
        </authorList>
    </citation>
    <scope>NUCLEOTIDE SEQUENCE [LARGE SCALE GENOMIC DNA]</scope>
    <source>
        <strain evidence="1 2">CCBAU 10071</strain>
    </source>
</reference>